<comment type="caution">
    <text evidence="1">Lacks conserved residue(s) required for the propagation of feature annotation.</text>
</comment>
<dbReference type="Proteomes" id="UP000038045">
    <property type="component" value="Unplaced"/>
</dbReference>
<dbReference type="InterPro" id="IPR003582">
    <property type="entry name" value="ShKT_dom"/>
</dbReference>
<dbReference type="Gene3D" id="1.10.10.1940">
    <property type="match status" value="1"/>
</dbReference>
<feature type="domain" description="ShKT" evidence="3">
    <location>
        <begin position="203"/>
        <end position="240"/>
    </location>
</feature>
<organism evidence="4 5">
    <name type="scientific">Parastrongyloides trichosuri</name>
    <name type="common">Possum-specific nematode worm</name>
    <dbReference type="NCBI Taxonomy" id="131310"/>
    <lineage>
        <taxon>Eukaryota</taxon>
        <taxon>Metazoa</taxon>
        <taxon>Ecdysozoa</taxon>
        <taxon>Nematoda</taxon>
        <taxon>Chromadorea</taxon>
        <taxon>Rhabditida</taxon>
        <taxon>Tylenchina</taxon>
        <taxon>Panagrolaimomorpha</taxon>
        <taxon>Strongyloidoidea</taxon>
        <taxon>Strongyloididae</taxon>
        <taxon>Parastrongyloides</taxon>
    </lineage>
</organism>
<proteinExistence type="predicted"/>
<dbReference type="PROSITE" id="PS51670">
    <property type="entry name" value="SHKT"/>
    <property type="match status" value="1"/>
</dbReference>
<keyword evidence="4" id="KW-1185">Reference proteome</keyword>
<name>A0A0N4ZRE6_PARTI</name>
<dbReference type="PANTHER" id="PTHR21724">
    <property type="entry name" value="SHKT DOMAIN-CONTAINING PROTEIN"/>
    <property type="match status" value="1"/>
</dbReference>
<evidence type="ECO:0000259" key="3">
    <source>
        <dbReference type="PROSITE" id="PS51670"/>
    </source>
</evidence>
<evidence type="ECO:0000256" key="2">
    <source>
        <dbReference type="SAM" id="MobiDB-lite"/>
    </source>
</evidence>
<evidence type="ECO:0000313" key="5">
    <source>
        <dbReference type="WBParaSite" id="PTRK_0001108200.1"/>
    </source>
</evidence>
<reference evidence="5" key="1">
    <citation type="submission" date="2017-02" db="UniProtKB">
        <authorList>
            <consortium name="WormBaseParasite"/>
        </authorList>
    </citation>
    <scope>IDENTIFICATION</scope>
</reference>
<accession>A0A0N4ZRE6</accession>
<feature type="region of interest" description="Disordered" evidence="2">
    <location>
        <begin position="175"/>
        <end position="202"/>
    </location>
</feature>
<dbReference type="PANTHER" id="PTHR21724:SF94">
    <property type="entry name" value="SHKT DOMAIN-CONTAINING PROTEIN"/>
    <property type="match status" value="1"/>
</dbReference>
<dbReference type="Pfam" id="PF01549">
    <property type="entry name" value="ShK"/>
    <property type="match status" value="2"/>
</dbReference>
<dbReference type="AlphaFoldDB" id="A0A0N4ZRE6"/>
<sequence>MMNVRTEDNPCLGQYCPPGYICLENLCCIEKSDSYEVDNELNEWNTTSSFKVTELTTTPILNFSTEKTIIQTTQPVNTEPKNISTTEIYEETLTESYCPIGNSIGECISGECPYNYECIDDMCCKLSENINCKDLLPDCKKHLCQKEEYYDFLTLKCGRTCQRCHQQQFVKAKGKLSSKSNEKALERGKNTSSPKSKKRNLKCRDSRNDCEDWMREGFCYSPIYTLEQKKAICGVSCQLC</sequence>
<feature type="compositionally biased region" description="Basic and acidic residues" evidence="2">
    <location>
        <begin position="180"/>
        <end position="189"/>
    </location>
</feature>
<dbReference type="WBParaSite" id="PTRK_0001108200.1">
    <property type="protein sequence ID" value="PTRK_0001108200.1"/>
    <property type="gene ID" value="PTRK_0001108200"/>
</dbReference>
<evidence type="ECO:0000313" key="4">
    <source>
        <dbReference type="Proteomes" id="UP000038045"/>
    </source>
</evidence>
<dbReference type="SMART" id="SM00254">
    <property type="entry name" value="ShKT"/>
    <property type="match status" value="2"/>
</dbReference>
<protein>
    <submittedName>
        <fullName evidence="5">ShKT domain-containing protein</fullName>
    </submittedName>
</protein>
<evidence type="ECO:0000256" key="1">
    <source>
        <dbReference type="PROSITE-ProRule" id="PRU01005"/>
    </source>
</evidence>